<dbReference type="Proteomes" id="UP000282438">
    <property type="component" value="Chromosome"/>
</dbReference>
<proteinExistence type="predicted"/>
<evidence type="ECO:0000313" key="2">
    <source>
        <dbReference type="Proteomes" id="UP000282438"/>
    </source>
</evidence>
<keyword evidence="2" id="KW-1185">Reference proteome</keyword>
<dbReference type="AlphaFoldDB" id="A0A3S8ZQI0"/>
<name>A0A3S8ZQI0_9NEIS</name>
<dbReference type="OrthoDB" id="9153550at2"/>
<accession>A0A3S8ZQI0</accession>
<reference evidence="1 2" key="1">
    <citation type="submission" date="2018-12" db="EMBL/GenBank/DDBJ databases">
        <title>Complete genome sequence of Iodobacter sp. H11R3.</title>
        <authorList>
            <person name="Bae J.-W."/>
        </authorList>
    </citation>
    <scope>NUCLEOTIDE SEQUENCE [LARGE SCALE GENOMIC DNA]</scope>
    <source>
        <strain evidence="1 2">H11R3</strain>
    </source>
</reference>
<organism evidence="1 2">
    <name type="scientific">Iodobacter ciconiae</name>
    <dbReference type="NCBI Taxonomy" id="2496266"/>
    <lineage>
        <taxon>Bacteria</taxon>
        <taxon>Pseudomonadati</taxon>
        <taxon>Pseudomonadota</taxon>
        <taxon>Betaproteobacteria</taxon>
        <taxon>Neisseriales</taxon>
        <taxon>Chitinibacteraceae</taxon>
        <taxon>Iodobacter</taxon>
    </lineage>
</organism>
<dbReference type="KEGG" id="iod:EJO50_04075"/>
<protein>
    <submittedName>
        <fullName evidence="1">Uncharacterized protein</fullName>
    </submittedName>
</protein>
<dbReference type="EMBL" id="CP034433">
    <property type="protein sequence ID" value="AZN35729.1"/>
    <property type="molecule type" value="Genomic_DNA"/>
</dbReference>
<gene>
    <name evidence="1" type="ORF">EJO50_04075</name>
</gene>
<sequence length="192" mass="21480">MLAEHDALYHLHPLWASYQSMLKAVQAGERFHASPQQSYAARVFERLDELEHDLGNLKLATRFIYDLAVDAPENLEIYRYHDEHFSMRFAVIVDKAHKLVGGSLLLKADKCEGHGANAFVVRAARDHYPEIAANLERLAALEANHKKNRKGAVATEVVDAVLDAGRLDELISKIVAALTALLLTLQPVYMLI</sequence>
<dbReference type="RefSeq" id="WP_125971747.1">
    <property type="nucleotide sequence ID" value="NZ_CP034433.1"/>
</dbReference>
<evidence type="ECO:0000313" key="1">
    <source>
        <dbReference type="EMBL" id="AZN35729.1"/>
    </source>
</evidence>